<comment type="caution">
    <text evidence="2">The sequence shown here is derived from an EMBL/GenBank/DDBJ whole genome shotgun (WGS) entry which is preliminary data.</text>
</comment>
<dbReference type="PANTHER" id="PTHR34825">
    <property type="entry name" value="CONSERVED PROTEIN, WITH A WEAK D-GALACTARATE DEHYDRATASE/ALTRONATE HYDROLASE DOMAIN"/>
    <property type="match status" value="1"/>
</dbReference>
<dbReference type="InterPro" id="IPR018631">
    <property type="entry name" value="AAA-ATPase-like_dom"/>
</dbReference>
<evidence type="ECO:0000259" key="1">
    <source>
        <dbReference type="Pfam" id="PF09820"/>
    </source>
</evidence>
<organism evidence="2 3">
    <name type="scientific">Brachionus calyciflorus</name>
    <dbReference type="NCBI Taxonomy" id="104777"/>
    <lineage>
        <taxon>Eukaryota</taxon>
        <taxon>Metazoa</taxon>
        <taxon>Spiralia</taxon>
        <taxon>Gnathifera</taxon>
        <taxon>Rotifera</taxon>
        <taxon>Eurotatoria</taxon>
        <taxon>Monogononta</taxon>
        <taxon>Pseudotrocha</taxon>
        <taxon>Ploima</taxon>
        <taxon>Brachionidae</taxon>
        <taxon>Brachionus</taxon>
    </lineage>
</organism>
<dbReference type="Pfam" id="PF09820">
    <property type="entry name" value="AAA-ATPase_like"/>
    <property type="match status" value="1"/>
</dbReference>
<protein>
    <recommendedName>
        <fullName evidence="1">AAA-ATPase-like domain-containing protein</fullName>
    </recommendedName>
</protein>
<feature type="domain" description="AAA-ATPase-like" evidence="1">
    <location>
        <begin position="36"/>
        <end position="307"/>
    </location>
</feature>
<proteinExistence type="predicted"/>
<gene>
    <name evidence="2" type="ORF">OXX778_LOCUS5880</name>
</gene>
<dbReference type="PANTHER" id="PTHR34825:SF1">
    <property type="entry name" value="AAA-ATPASE-LIKE DOMAIN-CONTAINING PROTEIN"/>
    <property type="match status" value="1"/>
</dbReference>
<keyword evidence="3" id="KW-1185">Reference proteome</keyword>
<evidence type="ECO:0000313" key="2">
    <source>
        <dbReference type="EMBL" id="CAF0789230.1"/>
    </source>
</evidence>
<name>A0A813RZI8_9BILA</name>
<accession>A0A813RZI8</accession>
<dbReference type="AlphaFoldDB" id="A0A813RZI8"/>
<dbReference type="Proteomes" id="UP000663879">
    <property type="component" value="Unassembled WGS sequence"/>
</dbReference>
<dbReference type="EMBL" id="CAJNOC010000665">
    <property type="protein sequence ID" value="CAF0789230.1"/>
    <property type="molecule type" value="Genomic_DNA"/>
</dbReference>
<dbReference type="OrthoDB" id="10057079at2759"/>
<sequence>MSAKSSTGSKTSGFSCTSIVKKKFPFPEKFMPKTAIGEEKFRGLVETSTIFIDKSLLIKEFIEDSSCVILITCPRRWGKSVNLDMIKTFFEIEVDEYGRKHQDKTQANNYKLFKGEITYELDEKKKDELEQPFKIAQDSSFLEKNQGEYPVIMVNFKDVKGNTFMEILRAIKKSISDAFKQHEYLLNVYDLTLKNTEIGYAERLTTTRYLNIFKRIYNNYGEEAKQHDVEESLYFLSKILHGHFNKRVIILIDEYDAVLNSLFQNTVFSDLEIERTLNIFGIMLGSALKGNEHLKKGLVTGVFRMAKSRYLSSLNNWVEYNFLNNNFAKYYGFIEDELKPLFEEYKISQSDQLKVYYWYDGYRVTTDSTLKIFNPWSIVNFLHSKKLEIYREETVTKDLIRNFFKSELMKEKIECLLSQDNVDDEDQDSVLVDLNGLKFSIENLKILQKFFSKEDSCEIGYSTIPLLFRYIFAAGYLTITNEQNYSQLSSLKLPNQEVRSELEKELINHYMNIYNIDVKLFKSVTNELAKLFDKNDPIDLKNSLEMLFMAFPTFSSLETSNQEKGIHEKGDVIHSIINFTVLQIKNLSDFGTKFWYKKQGVDDVLLINEITQCGMIIEINYEGSADEALNQAQKYLSLFREFKNIQNIMIVGISVSNGNKVDITSNLEIK</sequence>
<reference evidence="2" key="1">
    <citation type="submission" date="2021-02" db="EMBL/GenBank/DDBJ databases">
        <authorList>
            <person name="Nowell W R."/>
        </authorList>
    </citation>
    <scope>NUCLEOTIDE SEQUENCE</scope>
    <source>
        <strain evidence="2">Ploen Becks lab</strain>
    </source>
</reference>
<evidence type="ECO:0000313" key="3">
    <source>
        <dbReference type="Proteomes" id="UP000663879"/>
    </source>
</evidence>